<dbReference type="AlphaFoldDB" id="A0A821SYI1"/>
<proteinExistence type="predicted"/>
<accession>A0A821SYI1</accession>
<reference evidence="1" key="1">
    <citation type="submission" date="2021-02" db="EMBL/GenBank/DDBJ databases">
        <authorList>
            <person name="Steward A R."/>
        </authorList>
    </citation>
    <scope>NUCLEOTIDE SEQUENCE</scope>
</reference>
<gene>
    <name evidence="1" type="ORF">PMACD_LOCUS8116</name>
</gene>
<sequence>MSMINKGTVRVRTILALDEIFGARDSRLESGVLICVCEDREATLTQFWGRVQCDVGTSSGTLQLNSDVCNLTIFVVELFRHLDSPVQILIAIAIMSYREFSNHRDIAARFTEAGLYRKLPGAY</sequence>
<name>A0A821SYI1_9NEOP</name>
<protein>
    <submittedName>
        <fullName evidence="1">Uncharacterized protein</fullName>
    </submittedName>
</protein>
<organism evidence="1 2">
    <name type="scientific">Pieris macdunnoughi</name>
    <dbReference type="NCBI Taxonomy" id="345717"/>
    <lineage>
        <taxon>Eukaryota</taxon>
        <taxon>Metazoa</taxon>
        <taxon>Ecdysozoa</taxon>
        <taxon>Arthropoda</taxon>
        <taxon>Hexapoda</taxon>
        <taxon>Insecta</taxon>
        <taxon>Pterygota</taxon>
        <taxon>Neoptera</taxon>
        <taxon>Endopterygota</taxon>
        <taxon>Lepidoptera</taxon>
        <taxon>Glossata</taxon>
        <taxon>Ditrysia</taxon>
        <taxon>Papilionoidea</taxon>
        <taxon>Pieridae</taxon>
        <taxon>Pierinae</taxon>
        <taxon>Pieris</taxon>
    </lineage>
</organism>
<evidence type="ECO:0000313" key="2">
    <source>
        <dbReference type="Proteomes" id="UP000663880"/>
    </source>
</evidence>
<keyword evidence="2" id="KW-1185">Reference proteome</keyword>
<dbReference type="Proteomes" id="UP000663880">
    <property type="component" value="Unassembled WGS sequence"/>
</dbReference>
<evidence type="ECO:0000313" key="1">
    <source>
        <dbReference type="EMBL" id="CAF4863536.1"/>
    </source>
</evidence>
<comment type="caution">
    <text evidence="1">The sequence shown here is derived from an EMBL/GenBank/DDBJ whole genome shotgun (WGS) entry which is preliminary data.</text>
</comment>
<dbReference type="EMBL" id="CAJOBZ010000020">
    <property type="protein sequence ID" value="CAF4863536.1"/>
    <property type="molecule type" value="Genomic_DNA"/>
</dbReference>